<dbReference type="InterPro" id="IPR052340">
    <property type="entry name" value="RNase_Y/CdgJ"/>
</dbReference>
<protein>
    <submittedName>
        <fullName evidence="4">HD-like signal output (HDOD) protein</fullName>
    </submittedName>
</protein>
<dbReference type="Proteomes" id="UP000294614">
    <property type="component" value="Unassembled WGS sequence"/>
</dbReference>
<proteinExistence type="predicted"/>
<gene>
    <name evidence="4" type="ORF">C8D98_0300</name>
</gene>
<keyword evidence="5" id="KW-1185">Reference proteome</keyword>
<dbReference type="RefSeq" id="WP_132871366.1">
    <property type="nucleotide sequence ID" value="NZ_VISF01000001.1"/>
</dbReference>
<dbReference type="InterPro" id="IPR011006">
    <property type="entry name" value="CheY-like_superfamily"/>
</dbReference>
<evidence type="ECO:0000259" key="2">
    <source>
        <dbReference type="PROSITE" id="PS50110"/>
    </source>
</evidence>
<reference evidence="4 5" key="1">
    <citation type="submission" date="2019-03" db="EMBL/GenBank/DDBJ databases">
        <title>Genomic Encyclopedia of Type Strains, Phase IV (KMG-IV): sequencing the most valuable type-strain genomes for metagenomic binning, comparative biology and taxonomic classification.</title>
        <authorList>
            <person name="Goeker M."/>
        </authorList>
    </citation>
    <scope>NUCLEOTIDE SEQUENCE [LARGE SCALE GENOMIC DNA]</scope>
    <source>
        <strain evidence="4 5">DSM 24984</strain>
    </source>
</reference>
<evidence type="ECO:0000259" key="3">
    <source>
        <dbReference type="PROSITE" id="PS51833"/>
    </source>
</evidence>
<dbReference type="InterPro" id="IPR013976">
    <property type="entry name" value="HDOD"/>
</dbReference>
<comment type="caution">
    <text evidence="4">The sequence shown here is derived from an EMBL/GenBank/DDBJ whole genome shotgun (WGS) entry which is preliminary data.</text>
</comment>
<evidence type="ECO:0000313" key="5">
    <source>
        <dbReference type="Proteomes" id="UP000294614"/>
    </source>
</evidence>
<organism evidence="4 5">
    <name type="scientific">Seleniivibrio woodruffii</name>
    <dbReference type="NCBI Taxonomy" id="1078050"/>
    <lineage>
        <taxon>Bacteria</taxon>
        <taxon>Pseudomonadati</taxon>
        <taxon>Deferribacterota</taxon>
        <taxon>Deferribacteres</taxon>
        <taxon>Deferribacterales</taxon>
        <taxon>Geovibrionaceae</taxon>
        <taxon>Seleniivibrio</taxon>
    </lineage>
</organism>
<dbReference type="AlphaFoldDB" id="A0A4R1KBG4"/>
<comment type="caution">
    <text evidence="1">Lacks conserved residue(s) required for the propagation of feature annotation.</text>
</comment>
<dbReference type="PROSITE" id="PS51833">
    <property type="entry name" value="HDOD"/>
    <property type="match status" value="1"/>
</dbReference>
<dbReference type="SUPFAM" id="SSF52172">
    <property type="entry name" value="CheY-like"/>
    <property type="match status" value="1"/>
</dbReference>
<name>A0A4R1KBG4_9BACT</name>
<dbReference type="InterPro" id="IPR001789">
    <property type="entry name" value="Sig_transdc_resp-reg_receiver"/>
</dbReference>
<dbReference type="OrthoDB" id="9803649at2"/>
<dbReference type="Gene3D" id="1.10.3210.10">
    <property type="entry name" value="Hypothetical protein af1432"/>
    <property type="match status" value="1"/>
</dbReference>
<dbReference type="SUPFAM" id="SSF109604">
    <property type="entry name" value="HD-domain/PDEase-like"/>
    <property type="match status" value="1"/>
</dbReference>
<dbReference type="PROSITE" id="PS50110">
    <property type="entry name" value="RESPONSE_REGULATORY"/>
    <property type="match status" value="1"/>
</dbReference>
<dbReference type="PANTHER" id="PTHR33525">
    <property type="match status" value="1"/>
</dbReference>
<dbReference type="Gene3D" id="3.40.50.2300">
    <property type="match status" value="1"/>
</dbReference>
<dbReference type="GO" id="GO:0000160">
    <property type="term" value="P:phosphorelay signal transduction system"/>
    <property type="evidence" value="ECO:0007669"/>
    <property type="project" value="InterPro"/>
</dbReference>
<feature type="domain" description="HDOD" evidence="3">
    <location>
        <begin position="142"/>
        <end position="339"/>
    </location>
</feature>
<feature type="domain" description="Response regulatory" evidence="2">
    <location>
        <begin position="6"/>
        <end position="121"/>
    </location>
</feature>
<dbReference type="EMBL" id="SMGG01000003">
    <property type="protein sequence ID" value="TCK61794.1"/>
    <property type="molecule type" value="Genomic_DNA"/>
</dbReference>
<evidence type="ECO:0000313" key="4">
    <source>
        <dbReference type="EMBL" id="TCK61794.1"/>
    </source>
</evidence>
<dbReference type="PANTHER" id="PTHR33525:SF3">
    <property type="entry name" value="RIBONUCLEASE Y"/>
    <property type="match status" value="1"/>
</dbReference>
<evidence type="ECO:0000256" key="1">
    <source>
        <dbReference type="PROSITE-ProRule" id="PRU00169"/>
    </source>
</evidence>
<accession>A0A4R1KBG4</accession>
<dbReference type="Pfam" id="PF08668">
    <property type="entry name" value="HDOD"/>
    <property type="match status" value="1"/>
</dbReference>
<sequence>MKPDVSLLVLCNHSRACMDVKEILSTLAFNITIAANTEDAHDLISRKTFDIIVCEFDLDGTTGIHFLQHAASLNSFSTRLIVGSSSSEEMIVKAIIKGIACAYIDSAANRPLIMTKLADIARVHTSMDNRRIRQIHNGSNTFPIMMSVYETLMNAINNEEPIGKIAKVISGDVTLTSKILHVANSAFYGSFAGTSVEKAILFMGLNTVKDIVLMHSLTANLNMTAEQHRYFEFMVRHSVEANYYMHCINRMQEQPFISPLNSSIGIIHDIGKLVQLVYFPLEFRSIAEYREENPSVDYLTCEKESGNFAVNHAEAGAYFLKMWNFNQYAVEAALFHHTPELASANTKACIEALYLADTLSDIRDGYSLSMEEAVAKCTVIKADPEMLLAIPPRSA</sequence>